<keyword evidence="2" id="KW-1185">Reference proteome</keyword>
<sequence>MKSLMKEVDMIAYFKISDLPYPIRFRIKEDKTESLKTISVDDIIQKSKDRKYGNLMYIYDCSSKLEHGPINYRLIYEVDLCKWYFYVK</sequence>
<evidence type="ECO:0000313" key="1">
    <source>
        <dbReference type="EMBL" id="MEB3429422.1"/>
    </source>
</evidence>
<dbReference type="AlphaFoldDB" id="A0AAW9MXQ2"/>
<comment type="caution">
    <text evidence="1">The sequence shown here is derived from an EMBL/GenBank/DDBJ whole genome shotgun (WGS) entry which is preliminary data.</text>
</comment>
<protein>
    <submittedName>
        <fullName evidence="1">Uncharacterized protein</fullName>
    </submittedName>
</protein>
<accession>A0AAW9MXQ2</accession>
<proteinExistence type="predicted"/>
<dbReference type="EMBL" id="JAYKOT010000003">
    <property type="protein sequence ID" value="MEB3429422.1"/>
    <property type="molecule type" value="Genomic_DNA"/>
</dbReference>
<evidence type="ECO:0000313" key="2">
    <source>
        <dbReference type="Proteomes" id="UP001357733"/>
    </source>
</evidence>
<dbReference type="RefSeq" id="WP_324619611.1">
    <property type="nucleotide sequence ID" value="NZ_JAYKOT010000003.1"/>
</dbReference>
<organism evidence="1 2">
    <name type="scientific">Citroniella saccharovorans</name>
    <dbReference type="NCBI Taxonomy" id="2053367"/>
    <lineage>
        <taxon>Bacteria</taxon>
        <taxon>Bacillati</taxon>
        <taxon>Bacillota</taxon>
        <taxon>Tissierellia</taxon>
        <taxon>Tissierellales</taxon>
        <taxon>Peptoniphilaceae</taxon>
        <taxon>Citroniella</taxon>
    </lineage>
</organism>
<dbReference type="Proteomes" id="UP001357733">
    <property type="component" value="Unassembled WGS sequence"/>
</dbReference>
<reference evidence="1 2" key="1">
    <citation type="submission" date="2024-01" db="EMBL/GenBank/DDBJ databases">
        <title>Complete genome sequence of Citroniella saccharovorans strain M6.X9, isolated from human fecal sample.</title>
        <authorList>
            <person name="Cheng G."/>
            <person name="Westerholm M."/>
            <person name="Schnurer A."/>
        </authorList>
    </citation>
    <scope>NUCLEOTIDE SEQUENCE [LARGE SCALE GENOMIC DNA]</scope>
    <source>
        <strain evidence="1 2">DSM 29873</strain>
    </source>
</reference>
<name>A0AAW9MXQ2_9FIRM</name>
<gene>
    <name evidence="1" type="ORF">VLK81_05245</name>
</gene>